<reference evidence="3 4" key="1">
    <citation type="submission" date="2011-02" db="EMBL/GenBank/DDBJ databases">
        <title>The Genome Sequence of Sphaeroforma arctica JP610.</title>
        <authorList>
            <consortium name="The Broad Institute Genome Sequencing Platform"/>
            <person name="Russ C."/>
            <person name="Cuomo C."/>
            <person name="Young S.K."/>
            <person name="Zeng Q."/>
            <person name="Gargeya S."/>
            <person name="Alvarado L."/>
            <person name="Berlin A."/>
            <person name="Chapman S.B."/>
            <person name="Chen Z."/>
            <person name="Freedman E."/>
            <person name="Gellesch M."/>
            <person name="Goldberg J."/>
            <person name="Griggs A."/>
            <person name="Gujja S."/>
            <person name="Heilman E."/>
            <person name="Heiman D."/>
            <person name="Howarth C."/>
            <person name="Mehta T."/>
            <person name="Neiman D."/>
            <person name="Pearson M."/>
            <person name="Roberts A."/>
            <person name="Saif S."/>
            <person name="Shea T."/>
            <person name="Shenoy N."/>
            <person name="Sisk P."/>
            <person name="Stolte C."/>
            <person name="Sykes S."/>
            <person name="White J."/>
            <person name="Yandava C."/>
            <person name="Burger G."/>
            <person name="Gray M.W."/>
            <person name="Holland P.W.H."/>
            <person name="King N."/>
            <person name="Lang F.B.F."/>
            <person name="Roger A.J."/>
            <person name="Ruiz-Trillo I."/>
            <person name="Haas B."/>
            <person name="Nusbaum C."/>
            <person name="Birren B."/>
        </authorList>
    </citation>
    <scope>NUCLEOTIDE SEQUENCE [LARGE SCALE GENOMIC DNA]</scope>
    <source>
        <strain evidence="3 4">JP610</strain>
    </source>
</reference>
<dbReference type="InterPro" id="IPR015943">
    <property type="entry name" value="WD40/YVTN_repeat-like_dom_sf"/>
</dbReference>
<evidence type="ECO:0008006" key="5">
    <source>
        <dbReference type="Google" id="ProtNLM"/>
    </source>
</evidence>
<keyword evidence="1" id="KW-0853">WD repeat</keyword>
<feature type="compositionally biased region" description="Polar residues" evidence="2">
    <location>
        <begin position="614"/>
        <end position="628"/>
    </location>
</feature>
<feature type="repeat" description="WD" evidence="1">
    <location>
        <begin position="16"/>
        <end position="42"/>
    </location>
</feature>
<dbReference type="PROSITE" id="PS50082">
    <property type="entry name" value="WD_REPEATS_2"/>
    <property type="match status" value="3"/>
</dbReference>
<dbReference type="STRING" id="667725.A0A0L0GD24"/>
<feature type="repeat" description="WD" evidence="1">
    <location>
        <begin position="275"/>
        <end position="307"/>
    </location>
</feature>
<dbReference type="RefSeq" id="XP_014160711.1">
    <property type="nucleotide sequence ID" value="XM_014305236.1"/>
</dbReference>
<dbReference type="GO" id="GO:0034455">
    <property type="term" value="C:t-UTP complex"/>
    <property type="evidence" value="ECO:0007669"/>
    <property type="project" value="TreeGrafter"/>
</dbReference>
<dbReference type="Proteomes" id="UP000054560">
    <property type="component" value="Unassembled WGS sequence"/>
</dbReference>
<gene>
    <name evidence="3" type="ORF">SARC_01071</name>
</gene>
<dbReference type="GO" id="GO:0032040">
    <property type="term" value="C:small-subunit processome"/>
    <property type="evidence" value="ECO:0007669"/>
    <property type="project" value="TreeGrafter"/>
</dbReference>
<dbReference type="InterPro" id="IPR011047">
    <property type="entry name" value="Quinoprotein_ADH-like_sf"/>
</dbReference>
<keyword evidence="4" id="KW-1185">Reference proteome</keyword>
<dbReference type="InterPro" id="IPR036322">
    <property type="entry name" value="WD40_repeat_dom_sf"/>
</dbReference>
<dbReference type="InterPro" id="IPR046351">
    <property type="entry name" value="UTP4"/>
</dbReference>
<dbReference type="OrthoDB" id="8883818at2759"/>
<protein>
    <recommendedName>
        <fullName evidence="5">Anaphase-promoting complex subunit 4 WD40 domain-containing protein</fullName>
    </recommendedName>
</protein>
<sequence length="677" mass="74266">MSVHRCKFVEYVPQPIHCLAFNSDSSLLAVSRADGNIEIWHVADWVMERCILGGENVSVEAIAWAGTRLFSAGLDGYIVEWDLATLTSKQAIDTAGGAVWCLQANKKGEMLAAGCEDGRVRLFDIANNCLLFEKGFDKVEGRILALAWHTDGQVIVSGTSNSVIHKWSVASGRSTLHITIADFLKESTIVWAIAVLADFTIISGDSLGNTQFWDGAFGTLTQTFKSHEADVLALSVSSCQKTVYASGVDNKVAQYKLARNANGLGQAKWVFAKKMRVHTHDVRALALSTNDATLVSGGVDTQLVVYNTSKFENSAPRRIPPFPHSPIIHIARKSDMLLCRLSNHVELWRLGSGDAEAVTRNPAMVAQLSLKGDGNLMCSNISASGEYIALSDVDSTKVFHLQYHDDSTGRRCKITKSDTNALSEVYSHRLLFTPFNSQLVSAGSDGVVRVLNLETGVVETEFDGHKGTGPITHLEVSSSGQYLAVGDANKNITIYDLQAGAVHYTLNKFDSTLTAMSFRPKTDDLVLVLSCNRIHVIDTKQKRISDWTRDNVSKFPGAYLKKYANTVGIIHDPTRENYVFSYDSGMLARLDITQPMSDNLVSIDSGRRGRKNSESNTGNTQASKTRTVTPQLYTTDMYKPMLFADFTRAGDLVVAERPWSSILADLPSQLVRNKYGQ</sequence>
<dbReference type="GO" id="GO:0003723">
    <property type="term" value="F:RNA binding"/>
    <property type="evidence" value="ECO:0007669"/>
    <property type="project" value="TreeGrafter"/>
</dbReference>
<dbReference type="AlphaFoldDB" id="A0A0L0GD24"/>
<accession>A0A0L0GD24</accession>
<dbReference type="Pfam" id="PF00400">
    <property type="entry name" value="WD40"/>
    <property type="match status" value="6"/>
</dbReference>
<evidence type="ECO:0000256" key="1">
    <source>
        <dbReference type="PROSITE-ProRule" id="PRU00221"/>
    </source>
</evidence>
<organism evidence="3 4">
    <name type="scientific">Sphaeroforma arctica JP610</name>
    <dbReference type="NCBI Taxonomy" id="667725"/>
    <lineage>
        <taxon>Eukaryota</taxon>
        <taxon>Ichthyosporea</taxon>
        <taxon>Ichthyophonida</taxon>
        <taxon>Sphaeroforma</taxon>
    </lineage>
</organism>
<dbReference type="SUPFAM" id="SSF50998">
    <property type="entry name" value="Quinoprotein alcohol dehydrogenase-like"/>
    <property type="match status" value="1"/>
</dbReference>
<dbReference type="PANTHER" id="PTHR44163:SF1">
    <property type="entry name" value="U3 SMALL NUCLEOLAR RNA-ASSOCIATED PROTEIN 4 HOMOLOG"/>
    <property type="match status" value="1"/>
</dbReference>
<dbReference type="SUPFAM" id="SSF50978">
    <property type="entry name" value="WD40 repeat-like"/>
    <property type="match status" value="1"/>
</dbReference>
<dbReference type="Gene3D" id="2.130.10.10">
    <property type="entry name" value="YVTN repeat-like/Quinoprotein amine dehydrogenase"/>
    <property type="match status" value="3"/>
</dbReference>
<dbReference type="PANTHER" id="PTHR44163">
    <property type="entry name" value="U3 SMALL NUCLEOLAR RNA-ASSOCIATED PROTEIN 4 HOMOLOG"/>
    <property type="match status" value="1"/>
</dbReference>
<name>A0A0L0GD24_9EUKA</name>
<dbReference type="InterPro" id="IPR001680">
    <property type="entry name" value="WD40_rpt"/>
</dbReference>
<evidence type="ECO:0000313" key="4">
    <source>
        <dbReference type="Proteomes" id="UP000054560"/>
    </source>
</evidence>
<dbReference type="eggNOG" id="KOG2048">
    <property type="taxonomic scope" value="Eukaryota"/>
</dbReference>
<dbReference type="GO" id="GO:0000462">
    <property type="term" value="P:maturation of SSU-rRNA from tricistronic rRNA transcript (SSU-rRNA, 5.8S rRNA, LSU-rRNA)"/>
    <property type="evidence" value="ECO:0007669"/>
    <property type="project" value="InterPro"/>
</dbReference>
<evidence type="ECO:0000256" key="2">
    <source>
        <dbReference type="SAM" id="MobiDB-lite"/>
    </source>
</evidence>
<dbReference type="GO" id="GO:0030686">
    <property type="term" value="C:90S preribosome"/>
    <property type="evidence" value="ECO:0007669"/>
    <property type="project" value="InterPro"/>
</dbReference>
<dbReference type="SMART" id="SM00320">
    <property type="entry name" value="WD40"/>
    <property type="match status" value="10"/>
</dbReference>
<dbReference type="GeneID" id="25901575"/>
<evidence type="ECO:0000313" key="3">
    <source>
        <dbReference type="EMBL" id="KNC86809.1"/>
    </source>
</evidence>
<feature type="repeat" description="WD" evidence="1">
    <location>
        <begin position="136"/>
        <end position="177"/>
    </location>
</feature>
<proteinExistence type="predicted"/>
<dbReference type="EMBL" id="KQ241635">
    <property type="protein sequence ID" value="KNC86809.1"/>
    <property type="molecule type" value="Genomic_DNA"/>
</dbReference>
<feature type="region of interest" description="Disordered" evidence="2">
    <location>
        <begin position="602"/>
        <end position="628"/>
    </location>
</feature>